<protein>
    <recommendedName>
        <fullName evidence="5">Inner membrane-spanning protein YciB</fullName>
    </recommendedName>
</protein>
<dbReference type="Pfam" id="PF04279">
    <property type="entry name" value="IspA"/>
    <property type="match status" value="1"/>
</dbReference>
<evidence type="ECO:0000313" key="7">
    <source>
        <dbReference type="Proteomes" id="UP001205560"/>
    </source>
</evidence>
<gene>
    <name evidence="5" type="primary">yciB</name>
    <name evidence="6" type="ORF">NX782_19730</name>
</gene>
<feature type="transmembrane region" description="Helical" evidence="5">
    <location>
        <begin position="109"/>
        <end position="129"/>
    </location>
</feature>
<name>A0ABT2AB49_9BURK</name>
<evidence type="ECO:0000256" key="5">
    <source>
        <dbReference type="HAMAP-Rule" id="MF_00189"/>
    </source>
</evidence>
<comment type="similarity">
    <text evidence="5">Belongs to the YciB family.</text>
</comment>
<evidence type="ECO:0000256" key="2">
    <source>
        <dbReference type="ARBA" id="ARBA00022692"/>
    </source>
</evidence>
<accession>A0ABT2AB49</accession>
<dbReference type="RefSeq" id="WP_258847191.1">
    <property type="nucleotide sequence ID" value="NZ_JANUGX010000026.1"/>
</dbReference>
<organism evidence="6 7">
    <name type="scientific">Massilia norwichensis</name>
    <dbReference type="NCBI Taxonomy" id="1442366"/>
    <lineage>
        <taxon>Bacteria</taxon>
        <taxon>Pseudomonadati</taxon>
        <taxon>Pseudomonadota</taxon>
        <taxon>Betaproteobacteria</taxon>
        <taxon>Burkholderiales</taxon>
        <taxon>Oxalobacteraceae</taxon>
        <taxon>Telluria group</taxon>
        <taxon>Massilia</taxon>
    </lineage>
</organism>
<dbReference type="InterPro" id="IPR006008">
    <property type="entry name" value="YciB"/>
</dbReference>
<evidence type="ECO:0000256" key="3">
    <source>
        <dbReference type="ARBA" id="ARBA00022989"/>
    </source>
</evidence>
<dbReference type="Proteomes" id="UP001205560">
    <property type="component" value="Unassembled WGS sequence"/>
</dbReference>
<dbReference type="EMBL" id="JANUGX010000026">
    <property type="protein sequence ID" value="MCS0591424.1"/>
    <property type="molecule type" value="Genomic_DNA"/>
</dbReference>
<feature type="transmembrane region" description="Helical" evidence="5">
    <location>
        <begin position="51"/>
        <end position="71"/>
    </location>
</feature>
<keyword evidence="5" id="KW-0997">Cell inner membrane</keyword>
<keyword evidence="1 5" id="KW-1003">Cell membrane</keyword>
<keyword evidence="7" id="KW-1185">Reference proteome</keyword>
<keyword evidence="2 5" id="KW-0812">Transmembrane</keyword>
<comment type="subcellular location">
    <subcellularLocation>
        <location evidence="5">Cell inner membrane</location>
        <topology evidence="5">Multi-pass membrane protein</topology>
    </subcellularLocation>
</comment>
<comment type="caution">
    <text evidence="6">The sequence shown here is derived from an EMBL/GenBank/DDBJ whole genome shotgun (WGS) entry which is preliminary data.</text>
</comment>
<reference evidence="6 7" key="1">
    <citation type="submission" date="2022-08" db="EMBL/GenBank/DDBJ databases">
        <title>Reclassification of Massilia species as members of the genera Telluria, Duganella, Pseudoduganella, Mokoshia gen. nov. and Zemynaea gen. nov. using orthogonal and non-orthogonal genome-based approaches.</title>
        <authorList>
            <person name="Bowman J.P."/>
        </authorList>
    </citation>
    <scope>NUCLEOTIDE SEQUENCE [LARGE SCALE GENOMIC DNA]</scope>
    <source>
        <strain evidence="6 7">LMG 28164</strain>
    </source>
</reference>
<feature type="transmembrane region" description="Helical" evidence="5">
    <location>
        <begin position="150"/>
        <end position="171"/>
    </location>
</feature>
<keyword evidence="4 5" id="KW-0472">Membrane</keyword>
<dbReference type="NCBIfam" id="NF001325">
    <property type="entry name" value="PRK00259.1-3"/>
    <property type="match status" value="1"/>
</dbReference>
<dbReference type="HAMAP" id="MF_00189">
    <property type="entry name" value="YciB"/>
    <property type="match status" value="1"/>
</dbReference>
<feature type="transmembrane region" description="Helical" evidence="5">
    <location>
        <begin position="78"/>
        <end position="97"/>
    </location>
</feature>
<proteinExistence type="inferred from homology"/>
<evidence type="ECO:0000256" key="1">
    <source>
        <dbReference type="ARBA" id="ARBA00022475"/>
    </source>
</evidence>
<keyword evidence="3 5" id="KW-1133">Transmembrane helix</keyword>
<dbReference type="PANTHER" id="PTHR36917:SF1">
    <property type="entry name" value="INNER MEMBRANE-SPANNING PROTEIN YCIB"/>
    <property type="match status" value="1"/>
</dbReference>
<sequence>MKFLFDLFPVILFFAVFKLADGNQEAAHAFAVQYMGGLIAGGNVTPAQSPIMLATAVGIVATVLQILYLLARGRKVDGMLWLSLGVITVTGGATIYFHDENFIKWKPTILYWAFALALFVAQVLFRNNLVRKVMEAQIKLPEAVWAKVGYAWMSFFALVGVLNLVMAFIVFKGNTGAWVSFKLFGVTGIFFAFIVIQTLMLSKHIQETEQGDA</sequence>
<evidence type="ECO:0000313" key="6">
    <source>
        <dbReference type="EMBL" id="MCS0591424.1"/>
    </source>
</evidence>
<dbReference type="PANTHER" id="PTHR36917">
    <property type="entry name" value="INTRACELLULAR SEPTATION PROTEIN A-RELATED"/>
    <property type="match status" value="1"/>
</dbReference>
<feature type="transmembrane region" description="Helical" evidence="5">
    <location>
        <begin position="177"/>
        <end position="196"/>
    </location>
</feature>
<evidence type="ECO:0000256" key="4">
    <source>
        <dbReference type="ARBA" id="ARBA00023136"/>
    </source>
</evidence>
<comment type="function">
    <text evidence="5">Plays a role in cell envelope biogenesis, maintenance of cell envelope integrity and membrane homeostasis.</text>
</comment>